<dbReference type="EMBL" id="NAJQ01000014">
    <property type="protein sequence ID" value="TKA83191.1"/>
    <property type="molecule type" value="Genomic_DNA"/>
</dbReference>
<dbReference type="GO" id="GO:0000166">
    <property type="term" value="F:nucleotide binding"/>
    <property type="evidence" value="ECO:0007669"/>
    <property type="project" value="UniProtKB-KW"/>
</dbReference>
<evidence type="ECO:0000256" key="2">
    <source>
        <dbReference type="ARBA" id="ARBA00004922"/>
    </source>
</evidence>
<evidence type="ECO:0000256" key="3">
    <source>
        <dbReference type="ARBA" id="ARBA00006462"/>
    </source>
</evidence>
<feature type="non-terminal residue" evidence="13">
    <location>
        <position position="1"/>
    </location>
</feature>
<sequence>AFSRRILGSIGLDGGSANVPALNAQSEITETILMDTEDLAFVANWHMNPDQTNKMWYNLQTMTQIAKGTSFVGLTNVNLIGSRGPLASVLEQLFQNVTMSILSEPSLQPNRSSPYAPQALTTLTVETLRPLEDIEPGAPPCRALAGAEDVVVVMRTGATEIKDKLPVHLNTTMRCYPDTLIFSDYAEVFEGEQVYDALASVDAHVKETNMDFAHYMRLQKVGREGLDEDELRDDTFDSGPIGKNDNPGWRLDKWKFLPMILRTLELRPQKKWYVFVEPDTYVVWSNMVKWLQTLNPSKASYYGSEVQIGEDIFAHGGSAFVLSNAAMRKCAEIYTSDPEEWHTRTAQHWAGDCILGTALTRASVPFTWAWPMFQGGNPVDMNWEEAKRERRLWCDPALSYHHFKAHEVDGLWAFEQQHILDLIAEREKSNRATSFFGGRDTILRHSDVFKAYIMPNISHERTDWTNLSPDLVEHSARTVKSVEARMEDCKAICQAKKTCLQELGKKLG</sequence>
<keyword evidence="8" id="KW-0547">Nucleotide-binding</keyword>
<protein>
    <recommendedName>
        <fullName evidence="4">N-acetylgalactosaminide beta-1,3-galactosyltransferase</fullName>
        <ecNumber evidence="4">2.4.1.122</ecNumber>
    </recommendedName>
</protein>
<keyword evidence="6" id="KW-0808">Transferase</keyword>
<dbReference type="AlphaFoldDB" id="A0A4U0Y247"/>
<dbReference type="Gene3D" id="3.90.550.50">
    <property type="match status" value="1"/>
</dbReference>
<dbReference type="Pfam" id="PF02434">
    <property type="entry name" value="Fringe"/>
    <property type="match status" value="1"/>
</dbReference>
<proteinExistence type="inferred from homology"/>
<evidence type="ECO:0000256" key="7">
    <source>
        <dbReference type="ARBA" id="ARBA00022692"/>
    </source>
</evidence>
<evidence type="ECO:0000256" key="8">
    <source>
        <dbReference type="ARBA" id="ARBA00022741"/>
    </source>
</evidence>
<dbReference type="GO" id="GO:0016020">
    <property type="term" value="C:membrane"/>
    <property type="evidence" value="ECO:0007669"/>
    <property type="project" value="UniProtKB-SubCell"/>
</dbReference>
<dbReference type="STRING" id="329884.A0A4U0Y247"/>
<dbReference type="GO" id="GO:0016263">
    <property type="term" value="F:glycoprotein-N-acetylgalactosamine 3-beta-galactosyltransferase activity"/>
    <property type="evidence" value="ECO:0007669"/>
    <property type="project" value="UniProtKB-EC"/>
</dbReference>
<comment type="subcellular location">
    <subcellularLocation>
        <location evidence="1">Membrane</location>
        <topology evidence="1">Single-pass type II membrane protein</topology>
    </subcellularLocation>
</comment>
<evidence type="ECO:0000313" key="14">
    <source>
        <dbReference type="Proteomes" id="UP000309340"/>
    </source>
</evidence>
<evidence type="ECO:0000256" key="5">
    <source>
        <dbReference type="ARBA" id="ARBA00022676"/>
    </source>
</evidence>
<keyword evidence="10" id="KW-1133">Transmembrane helix</keyword>
<dbReference type="InterPro" id="IPR003378">
    <property type="entry name" value="Fringe-like_glycosylTrfase"/>
</dbReference>
<comment type="caution">
    <text evidence="13">The sequence shown here is derived from an EMBL/GenBank/DDBJ whole genome shotgun (WGS) entry which is preliminary data.</text>
</comment>
<evidence type="ECO:0000256" key="10">
    <source>
        <dbReference type="ARBA" id="ARBA00022989"/>
    </source>
</evidence>
<keyword evidence="5" id="KW-0328">Glycosyltransferase</keyword>
<comment type="pathway">
    <text evidence="2">Protein modification; protein glycosylation.</text>
</comment>
<keyword evidence="14" id="KW-1185">Reference proteome</keyword>
<keyword evidence="9" id="KW-0735">Signal-anchor</keyword>
<keyword evidence="7" id="KW-0812">Transmembrane</keyword>
<accession>A0A4U0Y247</accession>
<evidence type="ECO:0000256" key="4">
    <source>
        <dbReference type="ARBA" id="ARBA00012557"/>
    </source>
</evidence>
<comment type="similarity">
    <text evidence="3">Belongs to the glycosyltransferase 31 family. Beta3-Gal-T subfamily.</text>
</comment>
<name>A0A4U0Y247_9PEZI</name>
<organism evidence="13 14">
    <name type="scientific">Friedmanniomyces simplex</name>
    <dbReference type="NCBI Taxonomy" id="329884"/>
    <lineage>
        <taxon>Eukaryota</taxon>
        <taxon>Fungi</taxon>
        <taxon>Dikarya</taxon>
        <taxon>Ascomycota</taxon>
        <taxon>Pezizomycotina</taxon>
        <taxon>Dothideomycetes</taxon>
        <taxon>Dothideomycetidae</taxon>
        <taxon>Mycosphaerellales</taxon>
        <taxon>Teratosphaeriaceae</taxon>
        <taxon>Friedmanniomyces</taxon>
    </lineage>
</organism>
<dbReference type="OrthoDB" id="414175at2759"/>
<keyword evidence="11" id="KW-0472">Membrane</keyword>
<dbReference type="PANTHER" id="PTHR23033">
    <property type="entry name" value="BETA1,3-GALACTOSYLTRANSFERASE"/>
    <property type="match status" value="1"/>
</dbReference>
<dbReference type="InterPro" id="IPR026050">
    <property type="entry name" value="C1GALT1/C1GALT1_chp1"/>
</dbReference>
<evidence type="ECO:0000256" key="9">
    <source>
        <dbReference type="ARBA" id="ARBA00022968"/>
    </source>
</evidence>
<evidence type="ECO:0000259" key="12">
    <source>
        <dbReference type="Pfam" id="PF02434"/>
    </source>
</evidence>
<gene>
    <name evidence="13" type="ORF">B0A55_00682</name>
</gene>
<evidence type="ECO:0000256" key="11">
    <source>
        <dbReference type="ARBA" id="ARBA00023136"/>
    </source>
</evidence>
<reference evidence="13 14" key="1">
    <citation type="submission" date="2017-03" db="EMBL/GenBank/DDBJ databases">
        <title>Genomes of endolithic fungi from Antarctica.</title>
        <authorList>
            <person name="Coleine C."/>
            <person name="Masonjones S."/>
            <person name="Stajich J.E."/>
        </authorList>
    </citation>
    <scope>NUCLEOTIDE SEQUENCE [LARGE SCALE GENOMIC DNA]</scope>
    <source>
        <strain evidence="13 14">CCFEE 5184</strain>
    </source>
</reference>
<feature type="domain" description="Fringe-like glycosyltransferase" evidence="12">
    <location>
        <begin position="266"/>
        <end position="368"/>
    </location>
</feature>
<dbReference type="PANTHER" id="PTHR23033:SF47">
    <property type="entry name" value="APPLE DOMAIN-CONTAINING PROTEIN-RELATED"/>
    <property type="match status" value="1"/>
</dbReference>
<evidence type="ECO:0000256" key="6">
    <source>
        <dbReference type="ARBA" id="ARBA00022679"/>
    </source>
</evidence>
<dbReference type="EC" id="2.4.1.122" evidence="4"/>
<evidence type="ECO:0000256" key="1">
    <source>
        <dbReference type="ARBA" id="ARBA00004606"/>
    </source>
</evidence>
<dbReference type="Proteomes" id="UP000309340">
    <property type="component" value="Unassembled WGS sequence"/>
</dbReference>
<evidence type="ECO:0000313" key="13">
    <source>
        <dbReference type="EMBL" id="TKA83191.1"/>
    </source>
</evidence>